<proteinExistence type="predicted"/>
<dbReference type="EMBL" id="JBIGIC010000014">
    <property type="protein sequence ID" value="MFG6489627.1"/>
    <property type="molecule type" value="Genomic_DNA"/>
</dbReference>
<evidence type="ECO:0008006" key="4">
    <source>
        <dbReference type="Google" id="ProtNLM"/>
    </source>
</evidence>
<accession>A0ABW7HIF8</accession>
<keyword evidence="1" id="KW-0812">Transmembrane</keyword>
<sequence>MSAATIDFLHPRHTRWLGWVMLAAGAVLLAAMVRLHHFWTRQQADHHAAVIAQQQAVEHAKRDALKPAPPPPDQRRFQRIAPQLRQPWLPTLRLIEHATEPPVFLLALTVDPVAGSIRIDGEAPTFEQALSYVQTLDEPGFLGPAELRSHEEAVDPTSHATVRFTLVTRWSAQ</sequence>
<organism evidence="2 3">
    <name type="scientific">Pelomonas candidula</name>
    <dbReference type="NCBI Taxonomy" id="3299025"/>
    <lineage>
        <taxon>Bacteria</taxon>
        <taxon>Pseudomonadati</taxon>
        <taxon>Pseudomonadota</taxon>
        <taxon>Betaproteobacteria</taxon>
        <taxon>Burkholderiales</taxon>
        <taxon>Sphaerotilaceae</taxon>
        <taxon>Roseateles</taxon>
    </lineage>
</organism>
<keyword evidence="1" id="KW-1133">Transmembrane helix</keyword>
<keyword evidence="3" id="KW-1185">Reference proteome</keyword>
<feature type="transmembrane region" description="Helical" evidence="1">
    <location>
        <begin position="16"/>
        <end position="33"/>
    </location>
</feature>
<protein>
    <recommendedName>
        <fullName evidence="4">Fimbrial assembly protein</fullName>
    </recommendedName>
</protein>
<comment type="caution">
    <text evidence="2">The sequence shown here is derived from an EMBL/GenBank/DDBJ whole genome shotgun (WGS) entry which is preliminary data.</text>
</comment>
<name>A0ABW7HIF8_9BURK</name>
<evidence type="ECO:0000256" key="1">
    <source>
        <dbReference type="SAM" id="Phobius"/>
    </source>
</evidence>
<keyword evidence="1" id="KW-0472">Membrane</keyword>
<reference evidence="2 3" key="1">
    <citation type="submission" date="2024-08" db="EMBL/GenBank/DDBJ databases">
        <authorList>
            <person name="Lu H."/>
        </authorList>
    </citation>
    <scope>NUCLEOTIDE SEQUENCE [LARGE SCALE GENOMIC DNA]</scope>
    <source>
        <strain evidence="2 3">BYS78W</strain>
    </source>
</reference>
<gene>
    <name evidence="2" type="ORF">ACG04R_23325</name>
</gene>
<dbReference type="RefSeq" id="WP_394416022.1">
    <property type="nucleotide sequence ID" value="NZ_JBIGIC010000014.1"/>
</dbReference>
<evidence type="ECO:0000313" key="3">
    <source>
        <dbReference type="Proteomes" id="UP001606134"/>
    </source>
</evidence>
<dbReference type="Proteomes" id="UP001606134">
    <property type="component" value="Unassembled WGS sequence"/>
</dbReference>
<evidence type="ECO:0000313" key="2">
    <source>
        <dbReference type="EMBL" id="MFG6489627.1"/>
    </source>
</evidence>